<dbReference type="RefSeq" id="XP_005648644.1">
    <property type="nucleotide sequence ID" value="XM_005648587.1"/>
</dbReference>
<dbReference type="AlphaFoldDB" id="I0Z0D1"/>
<dbReference type="PANTHER" id="PTHR45824">
    <property type="entry name" value="GH16843P"/>
    <property type="match status" value="1"/>
</dbReference>
<name>I0Z0D1_COCSC</name>
<dbReference type="Proteomes" id="UP000007264">
    <property type="component" value="Unassembled WGS sequence"/>
</dbReference>
<sequence length="216" mass="24182">MECSDACIETVSNALRDLTSDDALAAFCSANTIERYVKARNGDVTAATYMLRRPMTACSTEEQTKFWIYNLETACKMADDAGVGQVIVAADLANFSEGLTQLASFIHLAQNHYPERLAFAVLSRPPTYFWLAWSAAQAFLDEKTSAKITLVYTNDELRTALLPHIQPAHLYQSLGGDKKDDFDLEGHRQRMQLMDLERQREAGFFKSQGQNAVKVQ</sequence>
<dbReference type="GO" id="GO:0008526">
    <property type="term" value="F:phosphatidylinositol transfer activity"/>
    <property type="evidence" value="ECO:0007669"/>
    <property type="project" value="TreeGrafter"/>
</dbReference>
<reference evidence="2 3" key="1">
    <citation type="journal article" date="2012" name="Genome Biol.">
        <title>The genome of the polar eukaryotic microalga coccomyxa subellipsoidea reveals traits of cold adaptation.</title>
        <authorList>
            <person name="Blanc G."/>
            <person name="Agarkova I."/>
            <person name="Grimwood J."/>
            <person name="Kuo A."/>
            <person name="Brueggeman A."/>
            <person name="Dunigan D."/>
            <person name="Gurnon J."/>
            <person name="Ladunga I."/>
            <person name="Lindquist E."/>
            <person name="Lucas S."/>
            <person name="Pangilinan J."/>
            <person name="Proschold T."/>
            <person name="Salamov A."/>
            <person name="Schmutz J."/>
            <person name="Weeks D."/>
            <person name="Yamada T."/>
            <person name="Claverie J.M."/>
            <person name="Grigoriev I."/>
            <person name="Van Etten J."/>
            <person name="Lomsadze A."/>
            <person name="Borodovsky M."/>
        </authorList>
    </citation>
    <scope>NUCLEOTIDE SEQUENCE [LARGE SCALE GENOMIC DNA]</scope>
    <source>
        <strain evidence="2 3">C-169</strain>
    </source>
</reference>
<gene>
    <name evidence="2" type="ORF">COCSUDRAFT_41403</name>
</gene>
<dbReference type="Pfam" id="PF00650">
    <property type="entry name" value="CRAL_TRIO"/>
    <property type="match status" value="1"/>
</dbReference>
<evidence type="ECO:0000313" key="2">
    <source>
        <dbReference type="EMBL" id="EIE24100.1"/>
    </source>
</evidence>
<dbReference type="eggNOG" id="KOG1470">
    <property type="taxonomic scope" value="Eukaryota"/>
</dbReference>
<evidence type="ECO:0000259" key="1">
    <source>
        <dbReference type="PROSITE" id="PS50191"/>
    </source>
</evidence>
<dbReference type="Gene3D" id="3.40.525.10">
    <property type="entry name" value="CRAL-TRIO lipid binding domain"/>
    <property type="match status" value="1"/>
</dbReference>
<accession>I0Z0D1</accession>
<feature type="domain" description="CRAL-TRIO" evidence="1">
    <location>
        <begin position="79"/>
        <end position="182"/>
    </location>
</feature>
<dbReference type="GeneID" id="17042098"/>
<dbReference type="SUPFAM" id="SSF52087">
    <property type="entry name" value="CRAL/TRIO domain"/>
    <property type="match status" value="1"/>
</dbReference>
<dbReference type="CDD" id="cd00170">
    <property type="entry name" value="SEC14"/>
    <property type="match status" value="1"/>
</dbReference>
<dbReference type="EMBL" id="AGSI01000006">
    <property type="protein sequence ID" value="EIE24100.1"/>
    <property type="molecule type" value="Genomic_DNA"/>
</dbReference>
<dbReference type="KEGG" id="csl:COCSUDRAFT_41403"/>
<organism evidence="2 3">
    <name type="scientific">Coccomyxa subellipsoidea (strain C-169)</name>
    <name type="common">Green microalga</name>
    <dbReference type="NCBI Taxonomy" id="574566"/>
    <lineage>
        <taxon>Eukaryota</taxon>
        <taxon>Viridiplantae</taxon>
        <taxon>Chlorophyta</taxon>
        <taxon>core chlorophytes</taxon>
        <taxon>Trebouxiophyceae</taxon>
        <taxon>Trebouxiophyceae incertae sedis</taxon>
        <taxon>Coccomyxaceae</taxon>
        <taxon>Coccomyxa</taxon>
        <taxon>Coccomyxa subellipsoidea</taxon>
    </lineage>
</organism>
<evidence type="ECO:0000313" key="3">
    <source>
        <dbReference type="Proteomes" id="UP000007264"/>
    </source>
</evidence>
<dbReference type="InterPro" id="IPR036865">
    <property type="entry name" value="CRAL-TRIO_dom_sf"/>
</dbReference>
<keyword evidence="3" id="KW-1185">Reference proteome</keyword>
<comment type="caution">
    <text evidence="2">The sequence shown here is derived from an EMBL/GenBank/DDBJ whole genome shotgun (WGS) entry which is preliminary data.</text>
</comment>
<dbReference type="SMART" id="SM00516">
    <property type="entry name" value="SEC14"/>
    <property type="match status" value="1"/>
</dbReference>
<dbReference type="OrthoDB" id="75724at2759"/>
<dbReference type="PANTHER" id="PTHR45824:SF29">
    <property type="entry name" value="GH16843P"/>
    <property type="match status" value="1"/>
</dbReference>
<protein>
    <submittedName>
        <fullName evidence="2">CRAL/TRIO domain-containing protein</fullName>
    </submittedName>
</protein>
<dbReference type="PROSITE" id="PS50191">
    <property type="entry name" value="CRAL_TRIO"/>
    <property type="match status" value="1"/>
</dbReference>
<dbReference type="InterPro" id="IPR001251">
    <property type="entry name" value="CRAL-TRIO_dom"/>
</dbReference>
<proteinExistence type="predicted"/>
<dbReference type="InterPro" id="IPR052578">
    <property type="entry name" value="PI_Transfer_CRAL-TRIO"/>
</dbReference>